<dbReference type="AlphaFoldDB" id="A0A0C3FA38"/>
<name>A0A0C3FA38_PILCF</name>
<feature type="non-terminal residue" evidence="2">
    <location>
        <position position="130"/>
    </location>
</feature>
<dbReference type="HOGENOM" id="CLU_124776_0_0_1"/>
<gene>
    <name evidence="2" type="ORF">PILCRDRAFT_39225</name>
</gene>
<dbReference type="InterPro" id="IPR046496">
    <property type="entry name" value="DUF6589"/>
</dbReference>
<feature type="domain" description="DUF6589" evidence="1">
    <location>
        <begin position="1"/>
        <end position="78"/>
    </location>
</feature>
<reference evidence="3" key="2">
    <citation type="submission" date="2015-01" db="EMBL/GenBank/DDBJ databases">
        <title>Evolutionary Origins and Diversification of the Mycorrhizal Mutualists.</title>
        <authorList>
            <consortium name="DOE Joint Genome Institute"/>
            <consortium name="Mycorrhizal Genomics Consortium"/>
            <person name="Kohler A."/>
            <person name="Kuo A."/>
            <person name="Nagy L.G."/>
            <person name="Floudas D."/>
            <person name="Copeland A."/>
            <person name="Barry K.W."/>
            <person name="Cichocki N."/>
            <person name="Veneault-Fourrey C."/>
            <person name="LaButti K."/>
            <person name="Lindquist E.A."/>
            <person name="Lipzen A."/>
            <person name="Lundell T."/>
            <person name="Morin E."/>
            <person name="Murat C."/>
            <person name="Riley R."/>
            <person name="Ohm R."/>
            <person name="Sun H."/>
            <person name="Tunlid A."/>
            <person name="Henrissat B."/>
            <person name="Grigoriev I.V."/>
            <person name="Hibbett D.S."/>
            <person name="Martin F."/>
        </authorList>
    </citation>
    <scope>NUCLEOTIDE SEQUENCE [LARGE SCALE GENOMIC DNA]</scope>
    <source>
        <strain evidence="3">F 1598</strain>
    </source>
</reference>
<accession>A0A0C3FA38</accession>
<dbReference type="EMBL" id="KN833031">
    <property type="protein sequence ID" value="KIM76759.1"/>
    <property type="molecule type" value="Genomic_DNA"/>
</dbReference>
<keyword evidence="3" id="KW-1185">Reference proteome</keyword>
<sequence length="130" mass="14432">RNIMQDCMLVNLSGHAGHWIAINMNIEHLIQYLKFLFAVKGLCSSWDGLADISAAVDYLQKIKNQVGVALRCYGGTKHTTPDTSSLVWKVADKQRHDNDAVKPIVDILAAGEWKIKSASLATFNKKVHTL</sequence>
<evidence type="ECO:0000313" key="3">
    <source>
        <dbReference type="Proteomes" id="UP000054166"/>
    </source>
</evidence>
<proteinExistence type="predicted"/>
<dbReference type="Pfam" id="PF20231">
    <property type="entry name" value="DUF6589"/>
    <property type="match status" value="1"/>
</dbReference>
<feature type="non-terminal residue" evidence="2">
    <location>
        <position position="1"/>
    </location>
</feature>
<evidence type="ECO:0000313" key="2">
    <source>
        <dbReference type="EMBL" id="KIM76759.1"/>
    </source>
</evidence>
<dbReference type="Proteomes" id="UP000054166">
    <property type="component" value="Unassembled WGS sequence"/>
</dbReference>
<evidence type="ECO:0000259" key="1">
    <source>
        <dbReference type="Pfam" id="PF20231"/>
    </source>
</evidence>
<dbReference type="OrthoDB" id="3152464at2759"/>
<dbReference type="InParanoid" id="A0A0C3FA38"/>
<organism evidence="2 3">
    <name type="scientific">Piloderma croceum (strain F 1598)</name>
    <dbReference type="NCBI Taxonomy" id="765440"/>
    <lineage>
        <taxon>Eukaryota</taxon>
        <taxon>Fungi</taxon>
        <taxon>Dikarya</taxon>
        <taxon>Basidiomycota</taxon>
        <taxon>Agaricomycotina</taxon>
        <taxon>Agaricomycetes</taxon>
        <taxon>Agaricomycetidae</taxon>
        <taxon>Atheliales</taxon>
        <taxon>Atheliaceae</taxon>
        <taxon>Piloderma</taxon>
    </lineage>
</organism>
<reference evidence="2 3" key="1">
    <citation type="submission" date="2014-04" db="EMBL/GenBank/DDBJ databases">
        <authorList>
            <consortium name="DOE Joint Genome Institute"/>
            <person name="Kuo A."/>
            <person name="Tarkka M."/>
            <person name="Buscot F."/>
            <person name="Kohler A."/>
            <person name="Nagy L.G."/>
            <person name="Floudas D."/>
            <person name="Copeland A."/>
            <person name="Barry K.W."/>
            <person name="Cichocki N."/>
            <person name="Veneault-Fourrey C."/>
            <person name="LaButti K."/>
            <person name="Lindquist E.A."/>
            <person name="Lipzen A."/>
            <person name="Lundell T."/>
            <person name="Morin E."/>
            <person name="Murat C."/>
            <person name="Sun H."/>
            <person name="Tunlid A."/>
            <person name="Henrissat B."/>
            <person name="Grigoriev I.V."/>
            <person name="Hibbett D.S."/>
            <person name="Martin F."/>
            <person name="Nordberg H.P."/>
            <person name="Cantor M.N."/>
            <person name="Hua S.X."/>
        </authorList>
    </citation>
    <scope>NUCLEOTIDE SEQUENCE [LARGE SCALE GENOMIC DNA]</scope>
    <source>
        <strain evidence="2 3">F 1598</strain>
    </source>
</reference>
<protein>
    <recommendedName>
        <fullName evidence="1">DUF6589 domain-containing protein</fullName>
    </recommendedName>
</protein>